<reference evidence="1" key="2">
    <citation type="journal article" date="2021" name="PeerJ">
        <title>Extensive microbial diversity within the chicken gut microbiome revealed by metagenomics and culture.</title>
        <authorList>
            <person name="Gilroy R."/>
            <person name="Ravi A."/>
            <person name="Getino M."/>
            <person name="Pursley I."/>
            <person name="Horton D.L."/>
            <person name="Alikhan N.F."/>
            <person name="Baker D."/>
            <person name="Gharbi K."/>
            <person name="Hall N."/>
            <person name="Watson M."/>
            <person name="Adriaenssens E.M."/>
            <person name="Foster-Nyarko E."/>
            <person name="Jarju S."/>
            <person name="Secka A."/>
            <person name="Antonio M."/>
            <person name="Oren A."/>
            <person name="Chaudhuri R.R."/>
            <person name="La Ragione R."/>
            <person name="Hildebrand F."/>
            <person name="Pallen M.J."/>
        </authorList>
    </citation>
    <scope>NUCLEOTIDE SEQUENCE</scope>
    <source>
        <strain evidence="1">ChiGjej1B1-2707</strain>
    </source>
</reference>
<protein>
    <submittedName>
        <fullName evidence="1">DUF177 domain-containing protein</fullName>
    </submittedName>
</protein>
<evidence type="ECO:0000313" key="1">
    <source>
        <dbReference type="EMBL" id="HIR01831.1"/>
    </source>
</evidence>
<reference evidence="1" key="1">
    <citation type="submission" date="2020-10" db="EMBL/GenBank/DDBJ databases">
        <authorList>
            <person name="Gilroy R."/>
        </authorList>
    </citation>
    <scope>NUCLEOTIDE SEQUENCE</scope>
    <source>
        <strain evidence="1">ChiGjej1B1-2707</strain>
    </source>
</reference>
<dbReference type="Pfam" id="PF02620">
    <property type="entry name" value="YceD"/>
    <property type="match status" value="1"/>
</dbReference>
<accession>A0A9D1D3X8</accession>
<dbReference type="InterPro" id="IPR003772">
    <property type="entry name" value="YceD"/>
</dbReference>
<dbReference type="PANTHER" id="PTHR34374:SF1">
    <property type="entry name" value="LARGE RIBOSOMAL RNA SUBUNIT ACCUMULATION PROTEIN YCED HOMOLOG 1, CHLOROPLASTIC"/>
    <property type="match status" value="1"/>
</dbReference>
<name>A0A9D1D3X8_9ACTN</name>
<dbReference type="AlphaFoldDB" id="A0A9D1D3X8"/>
<dbReference type="EMBL" id="DVGB01000075">
    <property type="protein sequence ID" value="HIR01831.1"/>
    <property type="molecule type" value="Genomic_DNA"/>
</dbReference>
<sequence>MNPLIHIPDRLYSTAEFQQFEGMWDAGVLVSGPDEYRFSRPLAWSVTVSNTGGALLVAGTVKGRAETDCARCAEPFELDLAGEVEGFFLIPGLETEGQEEAEEEEFELLPEDGTLDLEPLLSAALIVELPLVPLHREDCLGLCPQCGKNLNDGPCDCEPEEADEEFELAKNPFAALKNYQFD</sequence>
<comment type="caution">
    <text evidence="1">The sequence shown here is derived from an EMBL/GenBank/DDBJ whole genome shotgun (WGS) entry which is preliminary data.</text>
</comment>
<proteinExistence type="predicted"/>
<dbReference type="Proteomes" id="UP000824261">
    <property type="component" value="Unassembled WGS sequence"/>
</dbReference>
<organism evidence="1 2">
    <name type="scientific">Candidatus Aveggerthella stercoripullorum</name>
    <dbReference type="NCBI Taxonomy" id="2840688"/>
    <lineage>
        <taxon>Bacteria</taxon>
        <taxon>Bacillati</taxon>
        <taxon>Actinomycetota</taxon>
        <taxon>Coriobacteriia</taxon>
        <taxon>Eggerthellales</taxon>
        <taxon>Eggerthellaceae</taxon>
        <taxon>Eggerthellaceae incertae sedis</taxon>
        <taxon>Candidatus Aveggerthella</taxon>
    </lineage>
</organism>
<evidence type="ECO:0000313" key="2">
    <source>
        <dbReference type="Proteomes" id="UP000824261"/>
    </source>
</evidence>
<gene>
    <name evidence="1" type="ORF">IAA69_06175</name>
</gene>
<dbReference type="PANTHER" id="PTHR34374">
    <property type="entry name" value="LARGE RIBOSOMAL RNA SUBUNIT ACCUMULATION PROTEIN YCED HOMOLOG 1, CHLOROPLASTIC"/>
    <property type="match status" value="1"/>
</dbReference>